<protein>
    <submittedName>
        <fullName evidence="1">Enhanced entry protein EnhC</fullName>
    </submittedName>
</protein>
<dbReference type="Proteomes" id="UP000273278">
    <property type="component" value="Chromosome"/>
</dbReference>
<sequence length="212" mass="23527">MSDKDGGDLEVVYTTGMAYMTGDGRPLDYKEGLKYLQQAAEKGFVPAMRDLAVAYLNGLGTPPSAEKAYPLMKQASDALDPNAMYHLALMYETGAGVERDLYEALRLMAYSAGMNFTGAADEADRIEGEIDAERKRKLDSRPLLKLEISDVDIEAACCKRMLDAAIAKEVYVDETYMGPMLMTEDDKGEEIAITECPFCKAKAVRVRRDKRY</sequence>
<reference evidence="1 2" key="1">
    <citation type="submission" date="2016-10" db="EMBL/GenBank/DDBJ databases">
        <title>Complete genome of the TMA-utilizing, human hosted archaeon Methanomethylophilus alvus Gen. nov, sp. nov., strain Mx-05, derived from a pure culture.</title>
        <authorList>
            <person name="Brugere J.-F."/>
            <person name="Ben Hania W."/>
            <person name="Chaudhary P.P."/>
            <person name="Gaci N."/>
            <person name="Borrel G."/>
            <person name="Cao Van Tuat L."/>
            <person name="Fardeau M.-L."/>
            <person name="Harris H.M.B."/>
            <person name="O'Toole P.W."/>
            <person name="Ollivier B."/>
        </authorList>
    </citation>
    <scope>NUCLEOTIDE SEQUENCE [LARGE SCALE GENOMIC DNA]</scope>
    <source>
        <strain evidence="1 2">Mx-05</strain>
    </source>
</reference>
<gene>
    <name evidence="1" type="ORF">BKD89_04250</name>
</gene>
<dbReference type="EMBL" id="CP017686">
    <property type="protein sequence ID" value="AYQ55014.1"/>
    <property type="molecule type" value="Genomic_DNA"/>
</dbReference>
<dbReference type="RefSeq" id="WP_015504753.1">
    <property type="nucleotide sequence ID" value="NZ_CAYARL010000017.1"/>
</dbReference>
<dbReference type="Gene3D" id="1.25.40.10">
    <property type="entry name" value="Tetratricopeptide repeat domain"/>
    <property type="match status" value="1"/>
</dbReference>
<dbReference type="PANTHER" id="PTHR11102">
    <property type="entry name" value="SEL-1-LIKE PROTEIN"/>
    <property type="match status" value="1"/>
</dbReference>
<dbReference type="GeneID" id="41321651"/>
<evidence type="ECO:0000313" key="2">
    <source>
        <dbReference type="Proteomes" id="UP000273278"/>
    </source>
</evidence>
<evidence type="ECO:0000313" key="1">
    <source>
        <dbReference type="EMBL" id="AYQ55014.1"/>
    </source>
</evidence>
<proteinExistence type="predicted"/>
<dbReference type="AlphaFoldDB" id="A0A3G3IHJ8"/>
<dbReference type="InterPro" id="IPR011990">
    <property type="entry name" value="TPR-like_helical_dom_sf"/>
</dbReference>
<accession>A0A3G3IHJ8</accession>
<dbReference type="InterPro" id="IPR050767">
    <property type="entry name" value="Sel1_AlgK"/>
</dbReference>
<dbReference type="PANTHER" id="PTHR11102:SF160">
    <property type="entry name" value="ERAD-ASSOCIATED E3 UBIQUITIN-PROTEIN LIGASE COMPONENT HRD3"/>
    <property type="match status" value="1"/>
</dbReference>
<dbReference type="SMART" id="SM00671">
    <property type="entry name" value="SEL1"/>
    <property type="match status" value="3"/>
</dbReference>
<dbReference type="OMA" id="NAMYHLA"/>
<dbReference type="SUPFAM" id="SSF81901">
    <property type="entry name" value="HCP-like"/>
    <property type="match status" value="1"/>
</dbReference>
<name>A0A3G3IHJ8_9ARCH</name>
<dbReference type="Pfam" id="PF08238">
    <property type="entry name" value="Sel1"/>
    <property type="match status" value="3"/>
</dbReference>
<dbReference type="InterPro" id="IPR006597">
    <property type="entry name" value="Sel1-like"/>
</dbReference>
<organism evidence="1 2">
    <name type="scientific">Methanomethylophilus alvi</name>
    <dbReference type="NCBI Taxonomy" id="1291540"/>
    <lineage>
        <taxon>Archaea</taxon>
        <taxon>Methanobacteriati</taxon>
        <taxon>Thermoplasmatota</taxon>
        <taxon>Thermoplasmata</taxon>
        <taxon>Methanomassiliicoccales</taxon>
        <taxon>Methanomethylophilaceae</taxon>
        <taxon>Methanomethylophilus</taxon>
    </lineage>
</organism>